<dbReference type="Pfam" id="PF12833">
    <property type="entry name" value="HTH_18"/>
    <property type="match status" value="1"/>
</dbReference>
<dbReference type="SMART" id="SM00342">
    <property type="entry name" value="HTH_ARAC"/>
    <property type="match status" value="1"/>
</dbReference>
<dbReference type="OrthoDB" id="9779074at2"/>
<feature type="transmembrane region" description="Helical" evidence="4">
    <location>
        <begin position="72"/>
        <end position="89"/>
    </location>
</feature>
<dbReference type="GO" id="GO:0043565">
    <property type="term" value="F:sequence-specific DNA binding"/>
    <property type="evidence" value="ECO:0007669"/>
    <property type="project" value="InterPro"/>
</dbReference>
<organism evidence="6 7">
    <name type="scientific">Tenacibaculum aiptasiae</name>
    <dbReference type="NCBI Taxonomy" id="426481"/>
    <lineage>
        <taxon>Bacteria</taxon>
        <taxon>Pseudomonadati</taxon>
        <taxon>Bacteroidota</taxon>
        <taxon>Flavobacteriia</taxon>
        <taxon>Flavobacteriales</taxon>
        <taxon>Flavobacteriaceae</taxon>
        <taxon>Tenacibaculum</taxon>
    </lineage>
</organism>
<dbReference type="PANTHER" id="PTHR43280">
    <property type="entry name" value="ARAC-FAMILY TRANSCRIPTIONAL REGULATOR"/>
    <property type="match status" value="1"/>
</dbReference>
<dbReference type="InterPro" id="IPR020449">
    <property type="entry name" value="Tscrpt_reg_AraC-type_HTH"/>
</dbReference>
<comment type="caution">
    <text evidence="6">The sequence shown here is derived from an EMBL/GenBank/DDBJ whole genome shotgun (WGS) entry which is preliminary data.</text>
</comment>
<dbReference type="InterPro" id="IPR009057">
    <property type="entry name" value="Homeodomain-like_sf"/>
</dbReference>
<evidence type="ECO:0000256" key="3">
    <source>
        <dbReference type="ARBA" id="ARBA00023163"/>
    </source>
</evidence>
<gene>
    <name evidence="6" type="ORF">F7018_12775</name>
</gene>
<evidence type="ECO:0000256" key="1">
    <source>
        <dbReference type="ARBA" id="ARBA00023015"/>
    </source>
</evidence>
<feature type="transmembrane region" description="Helical" evidence="4">
    <location>
        <begin position="12"/>
        <end position="29"/>
    </location>
</feature>
<dbReference type="SUPFAM" id="SSF46689">
    <property type="entry name" value="Homeodomain-like"/>
    <property type="match status" value="1"/>
</dbReference>
<dbReference type="PANTHER" id="PTHR43280:SF29">
    <property type="entry name" value="ARAC-FAMILY TRANSCRIPTIONAL REGULATOR"/>
    <property type="match status" value="1"/>
</dbReference>
<keyword evidence="3" id="KW-0804">Transcription</keyword>
<feature type="domain" description="HTH araC/xylS-type" evidence="5">
    <location>
        <begin position="257"/>
        <end position="361"/>
    </location>
</feature>
<dbReference type="Gene3D" id="1.10.10.60">
    <property type="entry name" value="Homeodomain-like"/>
    <property type="match status" value="1"/>
</dbReference>
<keyword evidence="1" id="KW-0805">Transcription regulation</keyword>
<accession>A0A7J5ACQ8</accession>
<evidence type="ECO:0000313" key="7">
    <source>
        <dbReference type="Proteomes" id="UP000467305"/>
    </source>
</evidence>
<keyword evidence="7" id="KW-1185">Reference proteome</keyword>
<dbReference type="EMBL" id="WAAU01000024">
    <property type="protein sequence ID" value="KAB1155341.1"/>
    <property type="molecule type" value="Genomic_DNA"/>
</dbReference>
<dbReference type="Proteomes" id="UP000467305">
    <property type="component" value="Unassembled WGS sequence"/>
</dbReference>
<keyword evidence="4" id="KW-1133">Transmembrane helix</keyword>
<evidence type="ECO:0000256" key="2">
    <source>
        <dbReference type="ARBA" id="ARBA00023125"/>
    </source>
</evidence>
<dbReference type="RefSeq" id="WP_150900450.1">
    <property type="nucleotide sequence ID" value="NZ_WAAU01000024.1"/>
</dbReference>
<feature type="transmembrane region" description="Helical" evidence="4">
    <location>
        <begin position="125"/>
        <end position="142"/>
    </location>
</feature>
<feature type="transmembrane region" description="Helical" evidence="4">
    <location>
        <begin position="96"/>
        <end position="113"/>
    </location>
</feature>
<evidence type="ECO:0000256" key="4">
    <source>
        <dbReference type="SAM" id="Phobius"/>
    </source>
</evidence>
<evidence type="ECO:0000259" key="5">
    <source>
        <dbReference type="PROSITE" id="PS01124"/>
    </source>
</evidence>
<keyword evidence="4" id="KW-0472">Membrane</keyword>
<proteinExistence type="predicted"/>
<protein>
    <submittedName>
        <fullName evidence="6">AraC family transcriptional regulator</fullName>
    </submittedName>
</protein>
<dbReference type="AlphaFoldDB" id="A0A7J5ACQ8"/>
<reference evidence="6 7" key="1">
    <citation type="submission" date="2019-09" db="EMBL/GenBank/DDBJ databases">
        <authorList>
            <person name="Cao W.R."/>
        </authorList>
    </citation>
    <scope>NUCLEOTIDE SEQUENCE [LARGE SCALE GENOMIC DNA]</scope>
    <source>
        <strain evidence="7">a4</strain>
    </source>
</reference>
<dbReference type="GO" id="GO:0003700">
    <property type="term" value="F:DNA-binding transcription factor activity"/>
    <property type="evidence" value="ECO:0007669"/>
    <property type="project" value="InterPro"/>
</dbReference>
<dbReference type="PROSITE" id="PS01124">
    <property type="entry name" value="HTH_ARAC_FAMILY_2"/>
    <property type="match status" value="1"/>
</dbReference>
<keyword evidence="4" id="KW-0812">Transmembrane</keyword>
<sequence>MEILNQLSLFSYLLASFSAIMIGFLFLTLKIRKQKGNVFLVLFLWALGFNIISDFLNDEELANVFNHISIEINSYLFIIPSLFIYIIIVTKEKGGFWWLFLYLPGIFLNLISFKDPELGEVLHELMFLFMNIPLLVIAFYFLKRYRLKLENYYSYVENKTLSWIKVIMLTIVGLHIFMFLSGILLINDDSELVEVQIEFIISLVTFFIVYWIGYNGFQQVAYINDVSDKIAKVEVEKEEVVEETVKNNKEINTLKFKELYTKIEKEKYYRNPNLTVKLLSELLTVKERELSNLINVCAKKNFHHFINQLRVLEFKRLIESDKAMQYSILGLAKDAGFSSKSTFYKVFKQIEGMTPSEYKSKLKCSEKLV</sequence>
<keyword evidence="2" id="KW-0238">DNA-binding</keyword>
<name>A0A7J5ACQ8_9FLAO</name>
<feature type="transmembrane region" description="Helical" evidence="4">
    <location>
        <begin position="192"/>
        <end position="212"/>
    </location>
</feature>
<dbReference type="PRINTS" id="PR00032">
    <property type="entry name" value="HTHARAC"/>
</dbReference>
<feature type="transmembrane region" description="Helical" evidence="4">
    <location>
        <begin position="163"/>
        <end position="186"/>
    </location>
</feature>
<dbReference type="InterPro" id="IPR018060">
    <property type="entry name" value="HTH_AraC"/>
</dbReference>
<evidence type="ECO:0000313" key="6">
    <source>
        <dbReference type="EMBL" id="KAB1155341.1"/>
    </source>
</evidence>
<feature type="transmembrane region" description="Helical" evidence="4">
    <location>
        <begin position="36"/>
        <end position="52"/>
    </location>
</feature>